<evidence type="ECO:0000313" key="3">
    <source>
        <dbReference type="Proteomes" id="UP000199707"/>
    </source>
</evidence>
<dbReference type="AlphaFoldDB" id="A0A1G4WMT3"/>
<sequence>MADKSPRQSMTKKSGKSLKEKRATKRAGEAGQQTTENVLHPKKR</sequence>
<evidence type="ECO:0000313" key="2">
    <source>
        <dbReference type="EMBL" id="SCX25987.1"/>
    </source>
</evidence>
<dbReference type="Proteomes" id="UP000199707">
    <property type="component" value="Unassembled WGS sequence"/>
</dbReference>
<name>A0A1G4WMT3_9MYCO</name>
<accession>A0A1G4WMT3</accession>
<evidence type="ECO:0000256" key="1">
    <source>
        <dbReference type="SAM" id="MobiDB-lite"/>
    </source>
</evidence>
<proteinExistence type="predicted"/>
<dbReference type="RefSeq" id="WP_267290701.1">
    <property type="nucleotide sequence ID" value="NZ_CP059894.1"/>
</dbReference>
<feature type="region of interest" description="Disordered" evidence="1">
    <location>
        <begin position="1"/>
        <end position="44"/>
    </location>
</feature>
<protein>
    <submittedName>
        <fullName evidence="2">Uncharacterized protein</fullName>
    </submittedName>
</protein>
<reference evidence="3" key="1">
    <citation type="submission" date="2016-10" db="EMBL/GenBank/DDBJ databases">
        <authorList>
            <person name="Varghese N."/>
            <person name="Submissions S."/>
        </authorList>
    </citation>
    <scope>NUCLEOTIDE SEQUENCE [LARGE SCALE GENOMIC DNA]</scope>
    <source>
        <strain evidence="3">UNC267MFSha1.1M11</strain>
    </source>
</reference>
<gene>
    <name evidence="2" type="ORF">SAMN02799620_04010</name>
</gene>
<dbReference type="EMBL" id="FMUB01000008">
    <property type="protein sequence ID" value="SCX25987.1"/>
    <property type="molecule type" value="Genomic_DNA"/>
</dbReference>
<organism evidence="2 3">
    <name type="scientific">Mycolicibacterium fluoranthenivorans</name>
    <dbReference type="NCBI Taxonomy" id="258505"/>
    <lineage>
        <taxon>Bacteria</taxon>
        <taxon>Bacillati</taxon>
        <taxon>Actinomycetota</taxon>
        <taxon>Actinomycetes</taxon>
        <taxon>Mycobacteriales</taxon>
        <taxon>Mycobacteriaceae</taxon>
        <taxon>Mycolicibacterium</taxon>
    </lineage>
</organism>